<evidence type="ECO:0000313" key="1">
    <source>
        <dbReference type="EMBL" id="KMS96894.1"/>
    </source>
</evidence>
<dbReference type="Proteomes" id="UP000035740">
    <property type="component" value="Unassembled WGS sequence"/>
</dbReference>
<gene>
    <name evidence="1" type="ORF">BVRB_7g180630</name>
</gene>
<name>A0A0J8B6K0_BETVV</name>
<accession>A0A0J8B6K0</accession>
<dbReference type="Gramene" id="KMS96894">
    <property type="protein sequence ID" value="KMS96894"/>
    <property type="gene ID" value="BVRB_7g180630"/>
</dbReference>
<reference evidence="1 2" key="1">
    <citation type="journal article" date="2014" name="Nature">
        <title>The genome of the recently domesticated crop plant sugar beet (Beta vulgaris).</title>
        <authorList>
            <person name="Dohm J.C."/>
            <person name="Minoche A.E."/>
            <person name="Holtgrawe D."/>
            <person name="Capella-Gutierrez S."/>
            <person name="Zakrzewski F."/>
            <person name="Tafer H."/>
            <person name="Rupp O."/>
            <person name="Sorensen T.R."/>
            <person name="Stracke R."/>
            <person name="Reinhardt R."/>
            <person name="Goesmann A."/>
            <person name="Kraft T."/>
            <person name="Schulz B."/>
            <person name="Stadler P.F."/>
            <person name="Schmidt T."/>
            <person name="Gabaldon T."/>
            <person name="Lehrach H."/>
            <person name="Weisshaar B."/>
            <person name="Himmelbauer H."/>
        </authorList>
    </citation>
    <scope>NUCLEOTIDE SEQUENCE [LARGE SCALE GENOMIC DNA]</scope>
    <source>
        <tissue evidence="1">Taproot</tissue>
    </source>
</reference>
<dbReference type="EMBL" id="KQ090355">
    <property type="protein sequence ID" value="KMS96894.1"/>
    <property type="molecule type" value="Genomic_DNA"/>
</dbReference>
<protein>
    <submittedName>
        <fullName evidence="1">Uncharacterized protein</fullName>
    </submittedName>
</protein>
<evidence type="ECO:0000313" key="2">
    <source>
        <dbReference type="Proteomes" id="UP000035740"/>
    </source>
</evidence>
<sequence length="67" mass="7817">MVWVFSWSINKNQPVFPRCVDIPLFFILGGVSQEEKWIQHHQNLGSGWNGNEKKCGSRVRVLYTILK</sequence>
<proteinExistence type="predicted"/>
<dbReference type="AlphaFoldDB" id="A0A0J8B6K0"/>
<organism evidence="1 2">
    <name type="scientific">Beta vulgaris subsp. vulgaris</name>
    <name type="common">Beet</name>
    <dbReference type="NCBI Taxonomy" id="3555"/>
    <lineage>
        <taxon>Eukaryota</taxon>
        <taxon>Viridiplantae</taxon>
        <taxon>Streptophyta</taxon>
        <taxon>Embryophyta</taxon>
        <taxon>Tracheophyta</taxon>
        <taxon>Spermatophyta</taxon>
        <taxon>Magnoliopsida</taxon>
        <taxon>eudicotyledons</taxon>
        <taxon>Gunneridae</taxon>
        <taxon>Pentapetalae</taxon>
        <taxon>Caryophyllales</taxon>
        <taxon>Chenopodiaceae</taxon>
        <taxon>Betoideae</taxon>
        <taxon>Beta</taxon>
    </lineage>
</organism>
<keyword evidence="2" id="KW-1185">Reference proteome</keyword>